<evidence type="ECO:0000256" key="2">
    <source>
        <dbReference type="ARBA" id="ARBA00004308"/>
    </source>
</evidence>
<evidence type="ECO:0000256" key="8">
    <source>
        <dbReference type="ARBA" id="ARBA00022842"/>
    </source>
</evidence>
<dbReference type="SFLD" id="SFLDF00027">
    <property type="entry name" value="p-type_atpase"/>
    <property type="match status" value="1"/>
</dbReference>
<evidence type="ECO:0000256" key="16">
    <source>
        <dbReference type="PIRSR" id="PIRSR606539-3"/>
    </source>
</evidence>
<feature type="binding site" evidence="15">
    <location>
        <position position="861"/>
    </location>
    <ligand>
        <name>ATP</name>
        <dbReference type="ChEBI" id="CHEBI:30616"/>
    </ligand>
</feature>
<feature type="binding site" evidence="15">
    <location>
        <position position="755"/>
    </location>
    <ligand>
        <name>ATP</name>
        <dbReference type="ChEBI" id="CHEBI:30616"/>
    </ligand>
</feature>
<keyword evidence="8 16" id="KW-0460">Magnesium</keyword>
<evidence type="ECO:0000259" key="18">
    <source>
        <dbReference type="Pfam" id="PF00122"/>
    </source>
</evidence>
<evidence type="ECO:0000256" key="6">
    <source>
        <dbReference type="ARBA" id="ARBA00022741"/>
    </source>
</evidence>
<dbReference type="Gene3D" id="3.40.1110.10">
    <property type="entry name" value="Calcium-transporting ATPase, cytoplasmic domain N"/>
    <property type="match status" value="2"/>
</dbReference>
<dbReference type="FunFam" id="3.40.1110.10:FF:000097">
    <property type="entry name" value="Phospholipid-transporting ATPase"/>
    <property type="match status" value="1"/>
</dbReference>
<dbReference type="STRING" id="578460.C4V8Z0"/>
<evidence type="ECO:0000256" key="1">
    <source>
        <dbReference type="ARBA" id="ARBA00004141"/>
    </source>
</evidence>
<evidence type="ECO:0000313" key="22">
    <source>
        <dbReference type="Proteomes" id="UP000009082"/>
    </source>
</evidence>
<dbReference type="InterPro" id="IPR032631">
    <property type="entry name" value="P-type_ATPase_N"/>
</dbReference>
<dbReference type="Gene3D" id="3.40.50.1000">
    <property type="entry name" value="HAD superfamily/HAD-like"/>
    <property type="match status" value="2"/>
</dbReference>
<feature type="transmembrane region" description="Helical" evidence="17">
    <location>
        <begin position="1055"/>
        <end position="1074"/>
    </location>
</feature>
<feature type="active site" description="4-aspartylphosphate intermediate" evidence="14">
    <location>
        <position position="488"/>
    </location>
</feature>
<evidence type="ECO:0000256" key="12">
    <source>
        <dbReference type="ARBA" id="ARBA00034036"/>
    </source>
</evidence>
<dbReference type="GO" id="GO:0140326">
    <property type="term" value="F:ATPase-coupled intramembrane lipid transporter activity"/>
    <property type="evidence" value="ECO:0007669"/>
    <property type="project" value="UniProtKB-EC"/>
</dbReference>
<dbReference type="InterPro" id="IPR023298">
    <property type="entry name" value="ATPase_P-typ_TM_dom_sf"/>
</dbReference>
<dbReference type="NCBIfam" id="TIGR01652">
    <property type="entry name" value="ATPase-Plipid"/>
    <property type="match status" value="1"/>
</dbReference>
<dbReference type="Pfam" id="PF13246">
    <property type="entry name" value="Cation_ATPase"/>
    <property type="match status" value="1"/>
</dbReference>
<dbReference type="NCBIfam" id="TIGR01494">
    <property type="entry name" value="ATPase_P-type"/>
    <property type="match status" value="2"/>
</dbReference>
<feature type="binding site" evidence="15">
    <location>
        <position position="754"/>
    </location>
    <ligand>
        <name>ATP</name>
        <dbReference type="ChEBI" id="CHEBI:30616"/>
    </ligand>
</feature>
<evidence type="ECO:0000256" key="10">
    <source>
        <dbReference type="ARBA" id="ARBA00022989"/>
    </source>
</evidence>
<dbReference type="Gene3D" id="2.70.150.10">
    <property type="entry name" value="Calcium-transporting ATPase, cytoplasmic transduction domain A"/>
    <property type="match status" value="2"/>
</dbReference>
<dbReference type="InterPro" id="IPR001757">
    <property type="entry name" value="P_typ_ATPase"/>
</dbReference>
<feature type="binding site" evidence="15">
    <location>
        <position position="831"/>
    </location>
    <ligand>
        <name>ATP</name>
        <dbReference type="ChEBI" id="CHEBI:30616"/>
    </ligand>
</feature>
<evidence type="ECO:0000256" key="13">
    <source>
        <dbReference type="ARBA" id="ARBA00049128"/>
    </source>
</evidence>
<feature type="transmembrane region" description="Helical" evidence="17">
    <location>
        <begin position="943"/>
        <end position="968"/>
    </location>
</feature>
<dbReference type="Gene3D" id="1.20.1110.10">
    <property type="entry name" value="Calcium-transporting ATPase, transmembrane domain"/>
    <property type="match status" value="1"/>
</dbReference>
<dbReference type="InterPro" id="IPR018303">
    <property type="entry name" value="ATPase_P-typ_P_site"/>
</dbReference>
<evidence type="ECO:0000259" key="20">
    <source>
        <dbReference type="Pfam" id="PF16212"/>
    </source>
</evidence>
<dbReference type="InterPro" id="IPR023214">
    <property type="entry name" value="HAD_sf"/>
</dbReference>
<evidence type="ECO:0000256" key="4">
    <source>
        <dbReference type="ARBA" id="ARBA00022692"/>
    </source>
</evidence>
<dbReference type="SFLD" id="SFLDS00003">
    <property type="entry name" value="Haloacid_Dehalogenase"/>
    <property type="match status" value="1"/>
</dbReference>
<feature type="domain" description="P-type ATPase A" evidence="18">
    <location>
        <begin position="110"/>
        <end position="151"/>
    </location>
</feature>
<dbReference type="OMA" id="IAITTWH"/>
<dbReference type="HOGENOM" id="CLU_000846_3_1_1"/>
<dbReference type="SUPFAM" id="SSF56784">
    <property type="entry name" value="HAD-like"/>
    <property type="match status" value="1"/>
</dbReference>
<feature type="domain" description="P-type ATPase N-terminal" evidence="19">
    <location>
        <begin position="17"/>
        <end position="75"/>
    </location>
</feature>
<dbReference type="InterPro" id="IPR044492">
    <property type="entry name" value="P_typ_ATPase_HD_dom"/>
</dbReference>
<dbReference type="FunCoup" id="C4V8Z0">
    <property type="interactions" value="55"/>
</dbReference>
<comment type="catalytic activity">
    <reaction evidence="12 17">
        <text>ATP + H2O + phospholipidSide 1 = ADP + phosphate + phospholipidSide 2.</text>
        <dbReference type="EC" id="7.6.2.1"/>
    </reaction>
</comment>
<dbReference type="Pfam" id="PF16209">
    <property type="entry name" value="PhoLip_ATPase_N"/>
    <property type="match status" value="1"/>
</dbReference>
<evidence type="ECO:0000256" key="14">
    <source>
        <dbReference type="PIRSR" id="PIRSR606539-1"/>
    </source>
</evidence>
<dbReference type="VEuPathDB" id="MicrosporidiaDB:NCER_100998"/>
<feature type="transmembrane region" description="Helical" evidence="17">
    <location>
        <begin position="1022"/>
        <end position="1043"/>
    </location>
</feature>
<feature type="binding site" evidence="15">
    <location>
        <position position="488"/>
    </location>
    <ligand>
        <name>ATP</name>
        <dbReference type="ChEBI" id="CHEBI:30616"/>
    </ligand>
</feature>
<accession>C4V8Z0</accession>
<feature type="transmembrane region" description="Helical" evidence="17">
    <location>
        <begin position="989"/>
        <end position="1016"/>
    </location>
</feature>
<evidence type="ECO:0000256" key="15">
    <source>
        <dbReference type="PIRSR" id="PIRSR606539-2"/>
    </source>
</evidence>
<evidence type="ECO:0000313" key="21">
    <source>
        <dbReference type="EMBL" id="EEQ82316.1"/>
    </source>
</evidence>
<feature type="binding site" evidence="16">
    <location>
        <position position="857"/>
    </location>
    <ligand>
        <name>Mg(2+)</name>
        <dbReference type="ChEBI" id="CHEBI:18420"/>
    </ligand>
</feature>
<dbReference type="Proteomes" id="UP000009082">
    <property type="component" value="Unassembled WGS sequence"/>
</dbReference>
<keyword evidence="7 15" id="KW-0067">ATP-binding</keyword>
<evidence type="ECO:0000256" key="3">
    <source>
        <dbReference type="ARBA" id="ARBA00008109"/>
    </source>
</evidence>
<feature type="binding site" evidence="15">
    <location>
        <position position="578"/>
    </location>
    <ligand>
        <name>ATP</name>
        <dbReference type="ChEBI" id="CHEBI:30616"/>
    </ligand>
</feature>
<evidence type="ECO:0000256" key="5">
    <source>
        <dbReference type="ARBA" id="ARBA00022723"/>
    </source>
</evidence>
<dbReference type="InParanoid" id="C4V8Z0"/>
<dbReference type="GO" id="GO:0005768">
    <property type="term" value="C:endosome"/>
    <property type="evidence" value="ECO:0007669"/>
    <property type="project" value="TreeGrafter"/>
</dbReference>
<comment type="cofactor">
    <cofactor evidence="16">
        <name>Mg(2+)</name>
        <dbReference type="ChEBI" id="CHEBI:18420"/>
    </cofactor>
</comment>
<dbReference type="GO" id="GO:0005886">
    <property type="term" value="C:plasma membrane"/>
    <property type="evidence" value="ECO:0007669"/>
    <property type="project" value="TreeGrafter"/>
</dbReference>
<dbReference type="GO" id="GO:0005524">
    <property type="term" value="F:ATP binding"/>
    <property type="evidence" value="ECO:0007669"/>
    <property type="project" value="UniProtKB-UniRule"/>
</dbReference>
<dbReference type="Pfam" id="PF00122">
    <property type="entry name" value="E1-E2_ATPase"/>
    <property type="match status" value="1"/>
</dbReference>
<dbReference type="GO" id="GO:0045332">
    <property type="term" value="P:phospholipid translocation"/>
    <property type="evidence" value="ECO:0007669"/>
    <property type="project" value="TreeGrafter"/>
</dbReference>
<comment type="catalytic activity">
    <reaction evidence="13">
        <text>a 1,2-diacyl-sn-glycero-3-phosphoethanolamine(out) + ATP + H2O = a 1,2-diacyl-sn-glycero-3-phosphoethanolamine(in) + ADP + phosphate + H(+)</text>
        <dbReference type="Rhea" id="RHEA:66132"/>
        <dbReference type="ChEBI" id="CHEBI:15377"/>
        <dbReference type="ChEBI" id="CHEBI:15378"/>
        <dbReference type="ChEBI" id="CHEBI:30616"/>
        <dbReference type="ChEBI" id="CHEBI:43474"/>
        <dbReference type="ChEBI" id="CHEBI:64612"/>
        <dbReference type="ChEBI" id="CHEBI:456216"/>
    </reaction>
    <physiologicalReaction direction="left-to-right" evidence="13">
        <dbReference type="Rhea" id="RHEA:66133"/>
    </physiologicalReaction>
</comment>
<dbReference type="GO" id="GO:0006897">
    <property type="term" value="P:endocytosis"/>
    <property type="evidence" value="ECO:0007669"/>
    <property type="project" value="TreeGrafter"/>
</dbReference>
<dbReference type="AlphaFoldDB" id="C4V8Z0"/>
<name>C4V8Z0_VAIC1</name>
<dbReference type="PRINTS" id="PR00119">
    <property type="entry name" value="CATATPASE"/>
</dbReference>
<evidence type="ECO:0000256" key="11">
    <source>
        <dbReference type="ARBA" id="ARBA00023136"/>
    </source>
</evidence>
<feature type="binding site" evidence="15">
    <location>
        <position position="860"/>
    </location>
    <ligand>
        <name>ATP</name>
        <dbReference type="ChEBI" id="CHEBI:30616"/>
    </ligand>
</feature>
<dbReference type="InterPro" id="IPR008250">
    <property type="entry name" value="ATPase_P-typ_transduc_dom_A_sf"/>
</dbReference>
<evidence type="ECO:0000256" key="7">
    <source>
        <dbReference type="ARBA" id="ARBA00022840"/>
    </source>
</evidence>
<dbReference type="PANTHER" id="PTHR24092:SF5">
    <property type="entry name" value="PHOSPHOLIPID-TRANSPORTING ATPASE"/>
    <property type="match status" value="1"/>
</dbReference>
<dbReference type="InterPro" id="IPR032630">
    <property type="entry name" value="P_typ_ATPase_c"/>
</dbReference>
<keyword evidence="10 17" id="KW-1133">Transmembrane helix</keyword>
<dbReference type="OrthoDB" id="377733at2759"/>
<feature type="binding site" evidence="15">
    <location>
        <position position="489"/>
    </location>
    <ligand>
        <name>ATP</name>
        <dbReference type="ChEBI" id="CHEBI:30616"/>
    </ligand>
</feature>
<feature type="binding site" evidence="16">
    <location>
        <position position="490"/>
    </location>
    <ligand>
        <name>Mg(2+)</name>
        <dbReference type="ChEBI" id="CHEBI:18420"/>
    </ligand>
</feature>
<feature type="binding site" evidence="15">
    <location>
        <position position="645"/>
    </location>
    <ligand>
        <name>ATP</name>
        <dbReference type="ChEBI" id="CHEBI:30616"/>
    </ligand>
</feature>
<dbReference type="KEGG" id="nce:NCER_100998"/>
<reference evidence="22" key="1">
    <citation type="journal article" date="2009" name="PLoS Pathog.">
        <title>Genomic analyses of the microsporidian Nosema ceranae, an emergent pathogen of honey bees.</title>
        <authorList>
            <person name="Cornman R.S."/>
            <person name="Chen Y.P."/>
            <person name="Schatz M.C."/>
            <person name="Street C."/>
            <person name="Zhao Y."/>
            <person name="Desany B."/>
            <person name="Egholm M."/>
            <person name="Hutchison S."/>
            <person name="Pettis J.S."/>
            <person name="Lipkin W.I."/>
            <person name="Evans J.D."/>
        </authorList>
    </citation>
    <scope>NUCLEOTIDE SEQUENCE [LARGE SCALE GENOMIC DNA]</scope>
    <source>
        <strain evidence="22">BRL01</strain>
    </source>
</reference>
<evidence type="ECO:0000259" key="19">
    <source>
        <dbReference type="Pfam" id="PF16209"/>
    </source>
</evidence>
<dbReference type="InterPro" id="IPR059000">
    <property type="entry name" value="ATPase_P-type_domA"/>
</dbReference>
<proteinExistence type="inferred from homology"/>
<feature type="binding site" evidence="15">
    <location>
        <position position="837"/>
    </location>
    <ligand>
        <name>ATP</name>
        <dbReference type="ChEBI" id="CHEBI:30616"/>
    </ligand>
</feature>
<dbReference type="EC" id="7.6.2.1" evidence="17"/>
<dbReference type="GO" id="GO:0016887">
    <property type="term" value="F:ATP hydrolysis activity"/>
    <property type="evidence" value="ECO:0007669"/>
    <property type="project" value="InterPro"/>
</dbReference>
<feature type="domain" description="P-type ATPase C-terminal" evidence="20">
    <location>
        <begin position="884"/>
        <end position="1105"/>
    </location>
</feature>
<feature type="transmembrane region" description="Helical" evidence="17">
    <location>
        <begin position="33"/>
        <end position="55"/>
    </location>
</feature>
<dbReference type="InterPro" id="IPR036412">
    <property type="entry name" value="HAD-like_sf"/>
</dbReference>
<feature type="binding site" evidence="16">
    <location>
        <position position="861"/>
    </location>
    <ligand>
        <name>Mg(2+)</name>
        <dbReference type="ChEBI" id="CHEBI:18420"/>
    </ligand>
</feature>
<dbReference type="SUPFAM" id="SSF81653">
    <property type="entry name" value="Calcium ATPase, transduction domain A"/>
    <property type="match status" value="1"/>
</dbReference>
<keyword evidence="11 17" id="KW-0472">Membrane</keyword>
<dbReference type="InterPro" id="IPR006539">
    <property type="entry name" value="P-type_ATPase_IV"/>
</dbReference>
<feature type="binding site" evidence="15">
    <location>
        <position position="620"/>
    </location>
    <ligand>
        <name>ATP</name>
        <dbReference type="ChEBI" id="CHEBI:30616"/>
    </ligand>
</feature>
<feature type="binding site" evidence="15">
    <location>
        <position position="490"/>
    </location>
    <ligand>
        <name>ATP</name>
        <dbReference type="ChEBI" id="CHEBI:30616"/>
    </ligand>
</feature>
<feature type="binding site" evidence="15">
    <location>
        <position position="756"/>
    </location>
    <ligand>
        <name>ATP</name>
        <dbReference type="ChEBI" id="CHEBI:30616"/>
    </ligand>
</feature>
<evidence type="ECO:0000256" key="17">
    <source>
        <dbReference type="RuleBase" id="RU362033"/>
    </source>
</evidence>
<dbReference type="PANTHER" id="PTHR24092">
    <property type="entry name" value="PROBABLE PHOSPHOLIPID-TRANSPORTING ATPASE"/>
    <property type="match status" value="1"/>
</dbReference>
<comment type="similarity">
    <text evidence="3 17">Belongs to the cation transport ATPase (P-type) (TC 3.A.3) family. Type IV subfamily.</text>
</comment>
<dbReference type="GO" id="GO:0006890">
    <property type="term" value="P:retrograde vesicle-mediated transport, Golgi to endoplasmic reticulum"/>
    <property type="evidence" value="ECO:0007669"/>
    <property type="project" value="TreeGrafter"/>
</dbReference>
<dbReference type="SUPFAM" id="SSF81660">
    <property type="entry name" value="Metal cation-transporting ATPase, ATP-binding domain N"/>
    <property type="match status" value="1"/>
</dbReference>
<sequence>MCINKPQTKMKKFRLINNRENKFPSNVICNMKYRWYSIIFWVLYNQFEFFFNTYFFMISITQCIEKFAISSPLTSLGPWLLVYFISLFKESYDDYKRNERDYNINNQLYTVYRNKTFKRIKSKNIKVGDFIILEKDQRVPADVVLLKASDTTGQLFIRTDQLDGETDWKLRSAVPLTQNTSFNVIKDIFILAEEPNKEIYNFNGIISLDEIDTQDVTLEQPTNSKYFDFYKYFPHKKEEEELADSEIYDFLLKTSEVSLSVDTENTVVHRDLVLPTDQDVNDKYNDKFNYNDEHYDKLNVDYNRNYNVDYNRNYNNEHYDNDEFNYKNSEIDPLSNKKSFIENNNKEGLSLENMLWMNTVVATCSALCCVVYTGNDTRSMINTSKPRNKIGTFDLELNTYSKFLGISSAFFAAVFTYMRGFTSNGPVAFIRFLVLFSSIIPISLKVTIDMARYVYSYYIVNDNKIPNTIVRNSSIPEELGRISYFLTDKTGTLTKNEMEMKKVHLGTSAFTQDLNEEIFKSLAKYCSKKDEQNSIFNRNKKDINNKLFELVEALCLCHNVTPVIDNKNVTYQASSPDEVAIVKWTELVGMKLYKRDKNTITILDSLNDEQVYEILEIFPFTSETKRMGILVKKRAPSSEILFFMKGADIVMTKIIQPTDWVEEETENMARDGLRTLVIAKKIISEEQYIHFQNEYNKAKSSIYNKNDNLINVMRILESDMTMLGLTGVEDKLQDRVKISLENLRNAGIKVWMLTGDKIETAISIAASSKIFDKTTEYKILKESDLDLLSRDAFKRLDAIVIDGNMLSLIMGRCFSEFIEACMDLKSLVGCRFSPTQKALVARALRSQSNKIVCCIGDGGNDVSMITEANIGVGIVGKEGNQASLAADFSIEKFCYVMDLFFWHGRNSYRNSASLAYLVIHRGTILSVLQGLFCALINFIPINIYHGVVLVAFISCYTFLPIFSTVFSLDVSREVADMFPELYKELVDRPLLSIGDFTVWNFMSFYQGAIIMLFMIYSFKRELFSISTLTFTSLIINEILMVYFTTPRISKHTVMACILSLFLYFMSFVLFRNLFYINIDFSTFFVKVVISNVAAIIPKILTKLLKYWKPSTTSKLESKV</sequence>
<feature type="binding site" evidence="16">
    <location>
        <position position="488"/>
    </location>
    <ligand>
        <name>Mg(2+)</name>
        <dbReference type="ChEBI" id="CHEBI:18420"/>
    </ligand>
</feature>
<protein>
    <recommendedName>
        <fullName evidence="17">Phospholipid-transporting ATPase</fullName>
        <ecNumber evidence="17">7.6.2.1</ecNumber>
    </recommendedName>
</protein>
<dbReference type="GO" id="GO:0000287">
    <property type="term" value="F:magnesium ion binding"/>
    <property type="evidence" value="ECO:0007669"/>
    <property type="project" value="UniProtKB-UniRule"/>
</dbReference>
<keyword evidence="6 15" id="KW-0547">Nucleotide-binding</keyword>
<dbReference type="SFLD" id="SFLDG00002">
    <property type="entry name" value="C1.7:_P-type_atpase_like"/>
    <property type="match status" value="1"/>
</dbReference>
<dbReference type="GO" id="GO:0005802">
    <property type="term" value="C:trans-Golgi network"/>
    <property type="evidence" value="ECO:0007669"/>
    <property type="project" value="TreeGrafter"/>
</dbReference>
<dbReference type="InterPro" id="IPR023299">
    <property type="entry name" value="ATPase_P-typ_cyto_dom_N"/>
</dbReference>
<dbReference type="SUPFAM" id="SSF81665">
    <property type="entry name" value="Calcium ATPase, transmembrane domain M"/>
    <property type="match status" value="1"/>
</dbReference>
<feature type="transmembrane region" description="Helical" evidence="17">
    <location>
        <begin position="914"/>
        <end position="937"/>
    </location>
</feature>
<comment type="subcellular location">
    <subcellularLocation>
        <location evidence="2">Endomembrane system</location>
    </subcellularLocation>
    <subcellularLocation>
        <location evidence="1 17">Membrane</location>
        <topology evidence="1 17">Multi-pass membrane protein</topology>
    </subcellularLocation>
</comment>
<keyword evidence="4 17" id="KW-0812">Transmembrane</keyword>
<dbReference type="Pfam" id="PF16212">
    <property type="entry name" value="PhoLip_ATPase_C"/>
    <property type="match status" value="1"/>
</dbReference>
<keyword evidence="5 16" id="KW-0479">Metal-binding</keyword>
<dbReference type="EMBL" id="ACOL01000076">
    <property type="protein sequence ID" value="EEQ82316.1"/>
    <property type="molecule type" value="Genomic_DNA"/>
</dbReference>
<dbReference type="PROSITE" id="PS00154">
    <property type="entry name" value="ATPASE_E1_E2"/>
    <property type="match status" value="1"/>
</dbReference>
<evidence type="ECO:0000256" key="9">
    <source>
        <dbReference type="ARBA" id="ARBA00022967"/>
    </source>
</evidence>
<gene>
    <name evidence="21" type="ORF">NCER_100998</name>
</gene>
<feature type="binding site" evidence="15">
    <location>
        <position position="674"/>
    </location>
    <ligand>
        <name>ATP</name>
        <dbReference type="ChEBI" id="CHEBI:30616"/>
    </ligand>
</feature>
<keyword evidence="9 17" id="KW-1278">Translocase</keyword>
<organism evidence="22">
    <name type="scientific">Vairimorpha ceranae (strain BRL01)</name>
    <name type="common">Microsporidian parasite</name>
    <name type="synonym">Nosema ceranae</name>
    <dbReference type="NCBI Taxonomy" id="578460"/>
    <lineage>
        <taxon>Eukaryota</taxon>
        <taxon>Fungi</taxon>
        <taxon>Fungi incertae sedis</taxon>
        <taxon>Microsporidia</taxon>
        <taxon>Nosematidae</taxon>
        <taxon>Vairimorpha</taxon>
    </lineage>
</organism>